<feature type="binding site" evidence="16">
    <location>
        <begin position="99"/>
        <end position="102"/>
    </location>
    <ligand>
        <name>substrate</name>
    </ligand>
</feature>
<evidence type="ECO:0000256" key="8">
    <source>
        <dbReference type="ARBA" id="ARBA00022679"/>
    </source>
</evidence>
<comment type="cofactor">
    <cofactor evidence="16">
        <name>NH4(+)</name>
        <dbReference type="ChEBI" id="CHEBI:28938"/>
    </cofactor>
    <cofactor evidence="16">
        <name>K(+)</name>
        <dbReference type="ChEBI" id="CHEBI:29103"/>
    </cofactor>
    <text evidence="16">A monovalent cation. Ammonium or potassium.</text>
</comment>
<comment type="pathway">
    <text evidence="4 16">Cofactor biosynthesis; coenzyme A biosynthesis; CoA from (R)-pantothenate: step 1/5.</text>
</comment>
<feature type="binding site" evidence="16">
    <location>
        <position position="92"/>
    </location>
    <ligand>
        <name>substrate</name>
    </ligand>
</feature>
<gene>
    <name evidence="16" type="primary">coaX</name>
    <name evidence="17" type="ORF">JAZ04_18880</name>
</gene>
<dbReference type="CDD" id="cd24015">
    <property type="entry name" value="ASKHA_NBD_PanK-III"/>
    <property type="match status" value="1"/>
</dbReference>
<name>A0A9E4N1E8_9GAMM</name>
<keyword evidence="10 16" id="KW-0418">Kinase</keyword>
<comment type="function">
    <text evidence="16">Catalyzes the phosphorylation of pantothenate (Pan), the first step in CoA biosynthesis.</text>
</comment>
<keyword evidence="9 16" id="KW-0547">Nucleotide-binding</keyword>
<protein>
    <recommendedName>
        <fullName evidence="15 16">Type III pantothenate kinase</fullName>
        <ecNumber evidence="6 16">2.7.1.33</ecNumber>
    </recommendedName>
    <alternativeName>
        <fullName evidence="16">PanK-III</fullName>
    </alternativeName>
    <alternativeName>
        <fullName evidence="16">Pantothenic acid kinase</fullName>
    </alternativeName>
</protein>
<dbReference type="InterPro" id="IPR043129">
    <property type="entry name" value="ATPase_NBD"/>
</dbReference>
<evidence type="ECO:0000256" key="13">
    <source>
        <dbReference type="ARBA" id="ARBA00022993"/>
    </source>
</evidence>
<dbReference type="GO" id="GO:0015937">
    <property type="term" value="P:coenzyme A biosynthetic process"/>
    <property type="evidence" value="ECO:0007669"/>
    <property type="project" value="UniProtKB-UniRule"/>
</dbReference>
<evidence type="ECO:0000256" key="4">
    <source>
        <dbReference type="ARBA" id="ARBA00005225"/>
    </source>
</evidence>
<evidence type="ECO:0000256" key="9">
    <source>
        <dbReference type="ARBA" id="ARBA00022741"/>
    </source>
</evidence>
<reference evidence="17" key="1">
    <citation type="journal article" date="2021" name="Proc. Natl. Acad. Sci. U.S.A.">
        <title>Global biogeography of chemosynthetic symbionts reveals both localized and globally distributed symbiont groups. .</title>
        <authorList>
            <person name="Osvatic J.T."/>
            <person name="Wilkins L.G.E."/>
            <person name="Leibrecht L."/>
            <person name="Leray M."/>
            <person name="Zauner S."/>
            <person name="Polzin J."/>
            <person name="Camacho Y."/>
            <person name="Gros O."/>
            <person name="van Gils J.A."/>
            <person name="Eisen J.A."/>
            <person name="Petersen J.M."/>
            <person name="Yuen B."/>
        </authorList>
    </citation>
    <scope>NUCLEOTIDE SEQUENCE</scope>
    <source>
        <strain evidence="17">MAGL173</strain>
    </source>
</reference>
<evidence type="ECO:0000256" key="6">
    <source>
        <dbReference type="ARBA" id="ARBA00012102"/>
    </source>
</evidence>
<feature type="binding site" evidence="16">
    <location>
        <position position="121"/>
    </location>
    <ligand>
        <name>K(+)</name>
        <dbReference type="ChEBI" id="CHEBI:29103"/>
    </ligand>
</feature>
<accession>A0A9E4N1E8</accession>
<evidence type="ECO:0000256" key="16">
    <source>
        <dbReference type="HAMAP-Rule" id="MF_01274"/>
    </source>
</evidence>
<evidence type="ECO:0000313" key="17">
    <source>
        <dbReference type="EMBL" id="MCG7940906.1"/>
    </source>
</evidence>
<evidence type="ECO:0000256" key="10">
    <source>
        <dbReference type="ARBA" id="ARBA00022777"/>
    </source>
</evidence>
<dbReference type="EC" id="2.7.1.33" evidence="6 16"/>
<evidence type="ECO:0000256" key="14">
    <source>
        <dbReference type="ARBA" id="ARBA00038036"/>
    </source>
</evidence>
<feature type="active site" description="Proton acceptor" evidence="16">
    <location>
        <position position="101"/>
    </location>
</feature>
<feature type="binding site" evidence="16">
    <location>
        <position position="175"/>
    </location>
    <ligand>
        <name>substrate</name>
    </ligand>
</feature>
<dbReference type="NCBIfam" id="TIGR00671">
    <property type="entry name" value="baf"/>
    <property type="match status" value="1"/>
</dbReference>
<dbReference type="Pfam" id="PF03309">
    <property type="entry name" value="Pan_kinase"/>
    <property type="match status" value="1"/>
</dbReference>
<proteinExistence type="inferred from homology"/>
<feature type="binding site" evidence="16">
    <location>
        <begin position="6"/>
        <end position="13"/>
    </location>
    <ligand>
        <name>ATP</name>
        <dbReference type="ChEBI" id="CHEBI:30616"/>
    </ligand>
</feature>
<evidence type="ECO:0000313" key="18">
    <source>
        <dbReference type="Proteomes" id="UP000886687"/>
    </source>
</evidence>
<dbReference type="Gene3D" id="3.30.420.40">
    <property type="match status" value="2"/>
</dbReference>
<evidence type="ECO:0000256" key="2">
    <source>
        <dbReference type="ARBA" id="ARBA00001958"/>
    </source>
</evidence>
<organism evidence="17 18">
    <name type="scientific">Candidatus Thiodiazotropha lotti</name>
    <dbReference type="NCBI Taxonomy" id="2792787"/>
    <lineage>
        <taxon>Bacteria</taxon>
        <taxon>Pseudomonadati</taxon>
        <taxon>Pseudomonadota</taxon>
        <taxon>Gammaproteobacteria</taxon>
        <taxon>Chromatiales</taxon>
        <taxon>Sedimenticolaceae</taxon>
        <taxon>Candidatus Thiodiazotropha</taxon>
    </lineage>
</organism>
<dbReference type="GO" id="GO:0005524">
    <property type="term" value="F:ATP binding"/>
    <property type="evidence" value="ECO:0007669"/>
    <property type="project" value="UniProtKB-UniRule"/>
</dbReference>
<comment type="subcellular location">
    <subcellularLocation>
        <location evidence="3 16">Cytoplasm</location>
    </subcellularLocation>
</comment>
<keyword evidence="8 16" id="KW-0808">Transferase</keyword>
<evidence type="ECO:0000256" key="11">
    <source>
        <dbReference type="ARBA" id="ARBA00022840"/>
    </source>
</evidence>
<dbReference type="PANTHER" id="PTHR34265">
    <property type="entry name" value="TYPE III PANTOTHENATE KINASE"/>
    <property type="match status" value="1"/>
</dbReference>
<dbReference type="PANTHER" id="PTHR34265:SF1">
    <property type="entry name" value="TYPE III PANTOTHENATE KINASE"/>
    <property type="match status" value="1"/>
</dbReference>
<evidence type="ECO:0000256" key="1">
    <source>
        <dbReference type="ARBA" id="ARBA00001206"/>
    </source>
</evidence>
<sequence>MKLFVDIGNTAIKWANERELQSKVVHRASSRQIPESIDRAWLDMVAPSEVHIASVRTSQITDRLTHWIAQHWQVKARFSKASQQELGVTTGYTSPSQLGVDRWLALLAAHHIGGGPKLVVDCGSATTVDGVDGLGRHLGGLILPGLQLIGKCLELNTDLSFGESGFELNGFATDTAAGIQSGAMLTHLCVVERSLQELEQRCGKTAECIITGGNADSLSAHLSATHQVIPDLVLQGLALQSAQAE</sequence>
<dbReference type="EMBL" id="JAEPDI010000015">
    <property type="protein sequence ID" value="MCG7940906.1"/>
    <property type="molecule type" value="Genomic_DNA"/>
</dbReference>
<keyword evidence="11 16" id="KW-0067">ATP-binding</keyword>
<comment type="cofactor">
    <cofactor evidence="2">
        <name>K(+)</name>
        <dbReference type="ChEBI" id="CHEBI:29103"/>
    </cofactor>
</comment>
<comment type="caution">
    <text evidence="17">The sequence shown here is derived from an EMBL/GenBank/DDBJ whole genome shotgun (WGS) entry which is preliminary data.</text>
</comment>
<comment type="subunit">
    <text evidence="5 16">Homodimer.</text>
</comment>
<keyword evidence="12 16" id="KW-0630">Potassium</keyword>
<dbReference type="AlphaFoldDB" id="A0A9E4N1E8"/>
<dbReference type="GO" id="GO:0004594">
    <property type="term" value="F:pantothenate kinase activity"/>
    <property type="evidence" value="ECO:0007669"/>
    <property type="project" value="UniProtKB-UniRule"/>
</dbReference>
<dbReference type="Proteomes" id="UP000886687">
    <property type="component" value="Unassembled WGS sequence"/>
</dbReference>
<evidence type="ECO:0000256" key="12">
    <source>
        <dbReference type="ARBA" id="ARBA00022958"/>
    </source>
</evidence>
<dbReference type="InterPro" id="IPR004619">
    <property type="entry name" value="Type_III_PanK"/>
</dbReference>
<feature type="binding site" evidence="16">
    <location>
        <position position="124"/>
    </location>
    <ligand>
        <name>ATP</name>
        <dbReference type="ChEBI" id="CHEBI:30616"/>
    </ligand>
</feature>
<comment type="similarity">
    <text evidence="14 16">Belongs to the type III pantothenate kinase family.</text>
</comment>
<evidence type="ECO:0000256" key="7">
    <source>
        <dbReference type="ARBA" id="ARBA00022490"/>
    </source>
</evidence>
<dbReference type="HAMAP" id="MF_01274">
    <property type="entry name" value="Pantothen_kinase_3"/>
    <property type="match status" value="1"/>
</dbReference>
<comment type="catalytic activity">
    <reaction evidence="1 16">
        <text>(R)-pantothenate + ATP = (R)-4'-phosphopantothenate + ADP + H(+)</text>
        <dbReference type="Rhea" id="RHEA:16373"/>
        <dbReference type="ChEBI" id="CHEBI:10986"/>
        <dbReference type="ChEBI" id="CHEBI:15378"/>
        <dbReference type="ChEBI" id="CHEBI:29032"/>
        <dbReference type="ChEBI" id="CHEBI:30616"/>
        <dbReference type="ChEBI" id="CHEBI:456216"/>
        <dbReference type="EC" id="2.7.1.33"/>
    </reaction>
</comment>
<dbReference type="SUPFAM" id="SSF53067">
    <property type="entry name" value="Actin-like ATPase domain"/>
    <property type="match status" value="2"/>
</dbReference>
<evidence type="ECO:0000256" key="3">
    <source>
        <dbReference type="ARBA" id="ARBA00004496"/>
    </source>
</evidence>
<keyword evidence="13 16" id="KW-0173">Coenzyme A biosynthesis</keyword>
<evidence type="ECO:0000256" key="5">
    <source>
        <dbReference type="ARBA" id="ARBA00011738"/>
    </source>
</evidence>
<dbReference type="GO" id="GO:0005737">
    <property type="term" value="C:cytoplasm"/>
    <property type="evidence" value="ECO:0007669"/>
    <property type="project" value="UniProtKB-SubCell"/>
</dbReference>
<evidence type="ECO:0000256" key="15">
    <source>
        <dbReference type="ARBA" id="ARBA00040883"/>
    </source>
</evidence>
<keyword evidence="7 16" id="KW-0963">Cytoplasm</keyword>
<dbReference type="GO" id="GO:0046872">
    <property type="term" value="F:metal ion binding"/>
    <property type="evidence" value="ECO:0007669"/>
    <property type="project" value="UniProtKB-KW"/>
</dbReference>
<keyword evidence="16" id="KW-0479">Metal-binding</keyword>